<name>A0A8B6CGP0_MYTGA</name>
<keyword evidence="2" id="KW-0732">Signal</keyword>
<comment type="caution">
    <text evidence="1">Lacks conserved residue(s) required for the propagation of feature annotation.</text>
</comment>
<organism evidence="4 5">
    <name type="scientific">Mytilus galloprovincialis</name>
    <name type="common">Mediterranean mussel</name>
    <dbReference type="NCBI Taxonomy" id="29158"/>
    <lineage>
        <taxon>Eukaryota</taxon>
        <taxon>Metazoa</taxon>
        <taxon>Spiralia</taxon>
        <taxon>Lophotrochozoa</taxon>
        <taxon>Mollusca</taxon>
        <taxon>Bivalvia</taxon>
        <taxon>Autobranchia</taxon>
        <taxon>Pteriomorphia</taxon>
        <taxon>Mytilida</taxon>
        <taxon>Mytiloidea</taxon>
        <taxon>Mytilidae</taxon>
        <taxon>Mytilinae</taxon>
        <taxon>Mytilus</taxon>
    </lineage>
</organism>
<comment type="caution">
    <text evidence="4">The sequence shown here is derived from an EMBL/GenBank/DDBJ whole genome shotgun (WGS) entry which is preliminary data.</text>
</comment>
<gene>
    <name evidence="4" type="ORF">MGAL_10B079866</name>
</gene>
<evidence type="ECO:0000313" key="5">
    <source>
        <dbReference type="Proteomes" id="UP000596742"/>
    </source>
</evidence>
<evidence type="ECO:0000256" key="1">
    <source>
        <dbReference type="PROSITE-ProRule" id="PRU01005"/>
    </source>
</evidence>
<proteinExistence type="predicted"/>
<keyword evidence="5" id="KW-1185">Reference proteome</keyword>
<dbReference type="InterPro" id="IPR003582">
    <property type="entry name" value="ShKT_dom"/>
</dbReference>
<dbReference type="AlphaFoldDB" id="A0A8B6CGP0"/>
<feature type="chain" id="PRO_5032788007" description="ShKT domain-containing protein" evidence="2">
    <location>
        <begin position="21"/>
        <end position="215"/>
    </location>
</feature>
<dbReference type="OrthoDB" id="10460942at2759"/>
<feature type="domain" description="ShKT" evidence="3">
    <location>
        <begin position="151"/>
        <end position="188"/>
    </location>
</feature>
<dbReference type="PROSITE" id="PS51670">
    <property type="entry name" value="SHKT"/>
    <property type="match status" value="1"/>
</dbReference>
<feature type="signal peptide" evidence="2">
    <location>
        <begin position="1"/>
        <end position="20"/>
    </location>
</feature>
<evidence type="ECO:0000256" key="2">
    <source>
        <dbReference type="SAM" id="SignalP"/>
    </source>
</evidence>
<dbReference type="EMBL" id="UYJE01001790">
    <property type="protein sequence ID" value="VDI05255.1"/>
    <property type="molecule type" value="Genomic_DNA"/>
</dbReference>
<evidence type="ECO:0000259" key="3">
    <source>
        <dbReference type="PROSITE" id="PS51670"/>
    </source>
</evidence>
<accession>A0A8B6CGP0</accession>
<protein>
    <recommendedName>
        <fullName evidence="3">ShKT domain-containing protein</fullName>
    </recommendedName>
</protein>
<dbReference type="Proteomes" id="UP000596742">
    <property type="component" value="Unassembled WGS sequence"/>
</dbReference>
<reference evidence="4" key="1">
    <citation type="submission" date="2018-11" db="EMBL/GenBank/DDBJ databases">
        <authorList>
            <person name="Alioto T."/>
            <person name="Alioto T."/>
        </authorList>
    </citation>
    <scope>NUCLEOTIDE SEQUENCE</scope>
</reference>
<sequence length="215" mass="23096">MGVLTTLVSVLVILLPTATSLSCVDQTCDSSHVCKLQFDQGTLASHHCDRLHTHGHHPKCSDPFPSNDHCHCDDEACMNRLYALMTTAATIDMTTADPMVNPTAAPTQASVVTTAAQPHVTTMVPMATTTLAPMVTTTMEPTTQATTALVCMDQDKRCNDAIYQQILCQSVDNRDYAIRTCPKSCNLCNEFFALKSSTTPVPVVTTTGSLDPAFG</sequence>
<evidence type="ECO:0000313" key="4">
    <source>
        <dbReference type="EMBL" id="VDI05255.1"/>
    </source>
</evidence>